<gene>
    <name evidence="2" type="ORF">ROR02_16810</name>
</gene>
<evidence type="ECO:0000313" key="2">
    <source>
        <dbReference type="EMBL" id="GEO81550.1"/>
    </source>
</evidence>
<accession>A0A512H828</accession>
<dbReference type="RefSeq" id="WP_147163580.1">
    <property type="nucleotide sequence ID" value="NZ_BJZO01000040.1"/>
</dbReference>
<evidence type="ECO:0000256" key="1">
    <source>
        <dbReference type="SAM" id="MobiDB-lite"/>
    </source>
</evidence>
<dbReference type="Proteomes" id="UP000321567">
    <property type="component" value="Unassembled WGS sequence"/>
</dbReference>
<feature type="region of interest" description="Disordered" evidence="1">
    <location>
        <begin position="1"/>
        <end position="71"/>
    </location>
</feature>
<protein>
    <submittedName>
        <fullName evidence="2">Uncharacterized protein</fullName>
    </submittedName>
</protein>
<comment type="caution">
    <text evidence="2">The sequence shown here is derived from an EMBL/GenBank/DDBJ whole genome shotgun (WGS) entry which is preliminary data.</text>
</comment>
<reference evidence="2 3" key="1">
    <citation type="submission" date="2019-07" db="EMBL/GenBank/DDBJ databases">
        <title>Whole genome shotgun sequence of Rhodospirillum oryzae NBRC 107573.</title>
        <authorList>
            <person name="Hosoyama A."/>
            <person name="Uohara A."/>
            <person name="Ohji S."/>
            <person name="Ichikawa N."/>
        </authorList>
    </citation>
    <scope>NUCLEOTIDE SEQUENCE [LARGE SCALE GENOMIC DNA]</scope>
    <source>
        <strain evidence="2 3">NBRC 107573</strain>
    </source>
</reference>
<dbReference type="EMBL" id="BJZO01000040">
    <property type="protein sequence ID" value="GEO81550.1"/>
    <property type="molecule type" value="Genomic_DNA"/>
</dbReference>
<evidence type="ECO:0000313" key="3">
    <source>
        <dbReference type="Proteomes" id="UP000321567"/>
    </source>
</evidence>
<proteinExistence type="predicted"/>
<organism evidence="2 3">
    <name type="scientific">Pararhodospirillum oryzae</name>
    <dbReference type="NCBI Taxonomy" id="478448"/>
    <lineage>
        <taxon>Bacteria</taxon>
        <taxon>Pseudomonadati</taxon>
        <taxon>Pseudomonadota</taxon>
        <taxon>Alphaproteobacteria</taxon>
        <taxon>Rhodospirillales</taxon>
        <taxon>Rhodospirillaceae</taxon>
        <taxon>Pararhodospirillum</taxon>
    </lineage>
</organism>
<sequence length="153" mass="15570">MTSVRAMHAANDNKLAPTDRLPLAPGTPPPLPSFLNSAASRPPALDSAAPRPLALDSAAPRPPADGSALGPLAELQEAVEGLLGALDQQMDVLNTLCGSWSELEEALGRCDEGLDVLRASLRTTTGKPFSPGPTLRVVASAPPIAPGAGLPEA</sequence>
<dbReference type="AlphaFoldDB" id="A0A512H828"/>
<keyword evidence="3" id="KW-1185">Reference proteome</keyword>
<name>A0A512H828_9PROT</name>